<evidence type="ECO:0000313" key="1">
    <source>
        <dbReference type="EMBL" id="OGY90007.1"/>
    </source>
</evidence>
<comment type="caution">
    <text evidence="1">The sequence shown here is derived from an EMBL/GenBank/DDBJ whole genome shotgun (WGS) entry which is preliminary data.</text>
</comment>
<dbReference type="Proteomes" id="UP000178849">
    <property type="component" value="Unassembled WGS sequence"/>
</dbReference>
<gene>
    <name evidence="1" type="ORF">A2927_01455</name>
</gene>
<proteinExistence type="predicted"/>
<sequence length="185" mass="20486">MVNQRYAGGNELLDAEHLLGEVLAIPYGASVADLGCGSMAFFTLQAAKLAGDKGRVYACDIVKEVLSSVEGKARQEGLLNIKTVWTNLETVGAAKILEPLDYVLLVNTLFQTKKRKEVLKEAYRLLKPEGKLLFVEWKISSGPIGPKQELKIPRETAEELAREAGFIKLKDFEAGQYHYGVIFQK</sequence>
<dbReference type="Gene3D" id="3.40.50.150">
    <property type="entry name" value="Vaccinia Virus protein VP39"/>
    <property type="match status" value="1"/>
</dbReference>
<evidence type="ECO:0000313" key="2">
    <source>
        <dbReference type="Proteomes" id="UP000178849"/>
    </source>
</evidence>
<name>A0A1G2BNY0_9BACT</name>
<reference evidence="1 2" key="1">
    <citation type="journal article" date="2016" name="Nat. Commun.">
        <title>Thousands of microbial genomes shed light on interconnected biogeochemical processes in an aquifer system.</title>
        <authorList>
            <person name="Anantharaman K."/>
            <person name="Brown C.T."/>
            <person name="Hug L.A."/>
            <person name="Sharon I."/>
            <person name="Castelle C.J."/>
            <person name="Probst A.J."/>
            <person name="Thomas B.C."/>
            <person name="Singh A."/>
            <person name="Wilkins M.J."/>
            <person name="Karaoz U."/>
            <person name="Brodie E.L."/>
            <person name="Williams K.H."/>
            <person name="Hubbard S.S."/>
            <person name="Banfield J.F."/>
        </authorList>
    </citation>
    <scope>NUCLEOTIDE SEQUENCE [LARGE SCALE GENOMIC DNA]</scope>
</reference>
<dbReference type="EMBL" id="MHKL01000003">
    <property type="protein sequence ID" value="OGY90007.1"/>
    <property type="molecule type" value="Genomic_DNA"/>
</dbReference>
<dbReference type="AlphaFoldDB" id="A0A1G2BNY0"/>
<dbReference type="CDD" id="cd02440">
    <property type="entry name" value="AdoMet_MTases"/>
    <property type="match status" value="1"/>
</dbReference>
<dbReference type="Pfam" id="PF01209">
    <property type="entry name" value="Ubie_methyltran"/>
    <property type="match status" value="1"/>
</dbReference>
<dbReference type="InterPro" id="IPR029063">
    <property type="entry name" value="SAM-dependent_MTases_sf"/>
</dbReference>
<dbReference type="SUPFAM" id="SSF53335">
    <property type="entry name" value="S-adenosyl-L-methionine-dependent methyltransferases"/>
    <property type="match status" value="1"/>
</dbReference>
<dbReference type="STRING" id="1798550.A2927_01455"/>
<organism evidence="1 2">
    <name type="scientific">Candidatus Komeilibacteria bacterium RIFCSPLOWO2_01_FULL_45_10</name>
    <dbReference type="NCBI Taxonomy" id="1798550"/>
    <lineage>
        <taxon>Bacteria</taxon>
        <taxon>Candidatus Komeiliibacteriota</taxon>
    </lineage>
</organism>
<protein>
    <recommendedName>
        <fullName evidence="3">Methyltransferase domain-containing protein</fullName>
    </recommendedName>
</protein>
<evidence type="ECO:0008006" key="3">
    <source>
        <dbReference type="Google" id="ProtNLM"/>
    </source>
</evidence>
<accession>A0A1G2BNY0</accession>